<organism evidence="1 2">
    <name type="scientific">Ligilactobacillus ruminis ATCC 25644</name>
    <dbReference type="NCBI Taxonomy" id="525362"/>
    <lineage>
        <taxon>Bacteria</taxon>
        <taxon>Bacillati</taxon>
        <taxon>Bacillota</taxon>
        <taxon>Bacilli</taxon>
        <taxon>Lactobacillales</taxon>
        <taxon>Lactobacillaceae</taxon>
        <taxon>Ligilactobacillus</taxon>
    </lineage>
</organism>
<sequence>MSASLKLTANLTGLDYSGEIVACSVSYTLRNDASNRKIG</sequence>
<gene>
    <name evidence="1" type="ORF">HMPREF0542_10359</name>
</gene>
<dbReference type="PATRIC" id="fig|525362.12.peg.2010"/>
<protein>
    <submittedName>
        <fullName evidence="1">Uncharacterized protein</fullName>
    </submittedName>
</protein>
<dbReference type="EMBL" id="ACGS02000022">
    <property type="protein sequence ID" value="EFZ35481.1"/>
    <property type="molecule type" value="Genomic_DNA"/>
</dbReference>
<dbReference type="AlphaFoldDB" id="E7FN82"/>
<accession>E7FN82</accession>
<comment type="caution">
    <text evidence="1">The sequence shown here is derived from an EMBL/GenBank/DDBJ whole genome shotgun (WGS) entry which is preliminary data.</text>
</comment>
<name>E7FN82_9LACO</name>
<dbReference type="Proteomes" id="UP000004099">
    <property type="component" value="Unassembled WGS sequence"/>
</dbReference>
<evidence type="ECO:0000313" key="1">
    <source>
        <dbReference type="EMBL" id="EFZ35481.1"/>
    </source>
</evidence>
<evidence type="ECO:0000313" key="2">
    <source>
        <dbReference type="Proteomes" id="UP000004099"/>
    </source>
</evidence>
<dbReference type="HOGENOM" id="CLU_3311952_0_0_9"/>
<reference evidence="1 2" key="1">
    <citation type="submission" date="2011-01" db="EMBL/GenBank/DDBJ databases">
        <authorList>
            <person name="Muzny D."/>
            <person name="Qin X."/>
            <person name="Buhay C."/>
            <person name="Dugan-Rocha S."/>
            <person name="Ding Y."/>
            <person name="Chen G."/>
            <person name="Hawes A."/>
            <person name="Holder M."/>
            <person name="Jhangiani S."/>
            <person name="Johnson A."/>
            <person name="Khan Z."/>
            <person name="Li Z."/>
            <person name="Liu W."/>
            <person name="Liu X."/>
            <person name="Perez L."/>
            <person name="Shen H."/>
            <person name="Wang Q."/>
            <person name="Watt J."/>
            <person name="Xi L."/>
            <person name="Xin Y."/>
            <person name="Zhou J."/>
            <person name="Deng J."/>
            <person name="Jiang H."/>
            <person name="Liu Y."/>
            <person name="Qu J."/>
            <person name="Song X.-Z."/>
            <person name="Zhang L."/>
            <person name="Villasana D."/>
            <person name="Johnson A."/>
            <person name="Liu J."/>
            <person name="Liyanage D."/>
            <person name="Lorensuhewa L."/>
            <person name="Robinson T."/>
            <person name="Song A."/>
            <person name="Song B.-B."/>
            <person name="Dinh H."/>
            <person name="Thornton R."/>
            <person name="Coyle M."/>
            <person name="Francisco L."/>
            <person name="Jackson L."/>
            <person name="Javaid M."/>
            <person name="Korchina V."/>
            <person name="Kovar C."/>
            <person name="Mata R."/>
            <person name="Mathew T."/>
            <person name="Ngo R."/>
            <person name="Nguyen L."/>
            <person name="Nguyen N."/>
            <person name="Okwuonu G."/>
            <person name="Ongeri F."/>
            <person name="Pham C."/>
            <person name="Simmons D."/>
            <person name="Wilczek-Boney K."/>
            <person name="Hale W."/>
            <person name="Jakkamsetti A."/>
            <person name="Pham P."/>
            <person name="Ruth R."/>
            <person name="San Lucas F."/>
            <person name="Warren J."/>
            <person name="Zhang J."/>
            <person name="Zhao Z."/>
            <person name="Zhou C."/>
            <person name="Zhu D."/>
            <person name="Lee S."/>
            <person name="Bess C."/>
            <person name="Blankenburg K."/>
            <person name="Forbes L."/>
            <person name="Fu Q."/>
            <person name="Gubbala S."/>
            <person name="Hirani K."/>
            <person name="Jayaseelan J.C."/>
            <person name="Lara F."/>
            <person name="Munidasa M."/>
            <person name="Palculict T."/>
            <person name="Patil S."/>
            <person name="Pu L.-L."/>
            <person name="Saada N."/>
            <person name="Tang L."/>
            <person name="Weissenberger G."/>
            <person name="Zhu Y."/>
            <person name="Hemphill L."/>
            <person name="Shang Y."/>
            <person name="Youmans B."/>
            <person name="Ayvaz T."/>
            <person name="Ross M."/>
            <person name="Santibanez J."/>
            <person name="Aqrawi P."/>
            <person name="Gross S."/>
            <person name="Joshi V."/>
            <person name="Fowler G."/>
            <person name="Nazareth L."/>
            <person name="Reid J."/>
            <person name="Worley K."/>
            <person name="Petrosino J."/>
            <person name="Highlander S."/>
            <person name="Gibbs R."/>
        </authorList>
    </citation>
    <scope>NUCLEOTIDE SEQUENCE [LARGE SCALE GENOMIC DNA]</scope>
    <source>
        <strain evidence="1 2">ATCC 25644</strain>
    </source>
</reference>
<proteinExistence type="predicted"/>